<dbReference type="PATRIC" id="fig|1345695.10.peg.2964"/>
<evidence type="ECO:0000256" key="1">
    <source>
        <dbReference type="SAM" id="MobiDB-lite"/>
    </source>
</evidence>
<dbReference type="EMBL" id="CP006721">
    <property type="protein sequence ID" value="AGX43158.1"/>
    <property type="molecule type" value="Genomic_DNA"/>
</dbReference>
<keyword evidence="2" id="KW-0472">Membrane</keyword>
<feature type="compositionally biased region" description="Low complexity" evidence="1">
    <location>
        <begin position="367"/>
        <end position="395"/>
    </location>
</feature>
<feature type="transmembrane region" description="Helical" evidence="2">
    <location>
        <begin position="6"/>
        <end position="25"/>
    </location>
</feature>
<name>U5MRL0_CLOSA</name>
<dbReference type="eggNOG" id="COG4223">
    <property type="taxonomic scope" value="Bacteria"/>
</dbReference>
<dbReference type="GeneID" id="55474628"/>
<feature type="region of interest" description="Disordered" evidence="1">
    <location>
        <begin position="237"/>
        <end position="395"/>
    </location>
</feature>
<keyword evidence="2" id="KW-1133">Transmembrane helix</keyword>
<sequence length="395" mass="41766">MISVIKTAIITIIISFISGLLLDYYKGLAPRILCNIGKGVPLVMNNKKICAYILTVRNISNKTIHNISLNVQGSQNNLRSGDAKITKGLKFDSSEKNNVLDVSIPFLSKNDEFSVTLYVENQYGVYNKPVATIRSPENFKEINSVKQIGILSGLFNIPKSISNVFSNTVKDNEAKAHNKKHDSRTYMSNERGNKKTGNGKLSKNKKAMIAIASLILVISIGGVGAFYYKQIAASTQTPDTKTNVQKQSNDTTESTNGTTKNTDTKSLTGGTTKNSGTKSSANETTKNSGAKSSTSGTNENTDLKASTDGTGKNVNSKSSTNGTNESTDTKTSGSGTTKNTDAKTSVSGTSASTDMKTPVSGTSGNMDAKTSTTGTTGNTADTKTSTSGTNKNSSN</sequence>
<evidence type="ECO:0000313" key="4">
    <source>
        <dbReference type="Proteomes" id="UP000017118"/>
    </source>
</evidence>
<dbReference type="OrthoDB" id="1903285at2"/>
<evidence type="ECO:0000256" key="2">
    <source>
        <dbReference type="SAM" id="Phobius"/>
    </source>
</evidence>
<dbReference type="KEGG" id="csb:CLSA_c21810"/>
<organism evidence="3 4">
    <name type="scientific">Clostridium saccharobutylicum DSM 13864</name>
    <dbReference type="NCBI Taxonomy" id="1345695"/>
    <lineage>
        <taxon>Bacteria</taxon>
        <taxon>Bacillati</taxon>
        <taxon>Bacillota</taxon>
        <taxon>Clostridia</taxon>
        <taxon>Eubacteriales</taxon>
        <taxon>Clostridiaceae</taxon>
        <taxon>Clostridium</taxon>
    </lineage>
</organism>
<feature type="compositionally biased region" description="Polar residues" evidence="1">
    <location>
        <begin position="281"/>
        <end position="326"/>
    </location>
</feature>
<gene>
    <name evidence="3" type="ORF">CLSA_c21810</name>
</gene>
<feature type="compositionally biased region" description="Low complexity" evidence="1">
    <location>
        <begin position="329"/>
        <end position="339"/>
    </location>
</feature>
<proteinExistence type="predicted"/>
<keyword evidence="2" id="KW-0812">Transmembrane</keyword>
<evidence type="ECO:0000313" key="3">
    <source>
        <dbReference type="EMBL" id="AGX43158.1"/>
    </source>
</evidence>
<accession>U5MRL0</accession>
<feature type="compositionally biased region" description="Low complexity" evidence="1">
    <location>
        <begin position="248"/>
        <end position="280"/>
    </location>
</feature>
<feature type="region of interest" description="Disordered" evidence="1">
    <location>
        <begin position="172"/>
        <end position="200"/>
    </location>
</feature>
<dbReference type="Proteomes" id="UP000017118">
    <property type="component" value="Chromosome"/>
</dbReference>
<dbReference type="AlphaFoldDB" id="U5MRL0"/>
<feature type="transmembrane region" description="Helical" evidence="2">
    <location>
        <begin position="207"/>
        <end position="228"/>
    </location>
</feature>
<reference evidence="3 4" key="1">
    <citation type="journal article" date="2013" name="Genome Announc.">
        <title>Complete Genome Sequence of the Solvent Producer Clostridium saccharobutylicum NCP262 (DSM 13864).</title>
        <authorList>
            <person name="Poehlein A."/>
            <person name="Hartwich K."/>
            <person name="Krabben P."/>
            <person name="Ehrenreich A."/>
            <person name="Liebl W."/>
            <person name="Durre P."/>
            <person name="Gottschalk G."/>
            <person name="Daniel R."/>
        </authorList>
    </citation>
    <scope>NUCLEOTIDE SEQUENCE [LARGE SCALE GENOMIC DNA]</scope>
    <source>
        <strain evidence="3">DSM 13864</strain>
    </source>
</reference>
<feature type="compositionally biased region" description="Polar residues" evidence="1">
    <location>
        <begin position="185"/>
        <end position="200"/>
    </location>
</feature>
<dbReference type="RefSeq" id="WP_022746313.1">
    <property type="nucleotide sequence ID" value="NC_022571.1"/>
</dbReference>
<dbReference type="HOGENOM" id="CLU_056901_0_0_9"/>
<keyword evidence="4" id="KW-1185">Reference proteome</keyword>
<protein>
    <submittedName>
        <fullName evidence="3">Uncharacterized protein</fullName>
    </submittedName>
</protein>
<feature type="compositionally biased region" description="Polar residues" evidence="1">
    <location>
        <begin position="237"/>
        <end position="247"/>
    </location>
</feature>
<feature type="compositionally biased region" description="Polar residues" evidence="1">
    <location>
        <begin position="342"/>
        <end position="365"/>
    </location>
</feature>